<dbReference type="InterPro" id="IPR050091">
    <property type="entry name" value="PKS_NRPS_Biosynth_Enz"/>
</dbReference>
<organism evidence="6">
    <name type="scientific">Aureococcus anophagefferens</name>
    <name type="common">Harmful bloom alga</name>
    <dbReference type="NCBI Taxonomy" id="44056"/>
    <lineage>
        <taxon>Eukaryota</taxon>
        <taxon>Sar</taxon>
        <taxon>Stramenopiles</taxon>
        <taxon>Ochrophyta</taxon>
        <taxon>Pelagophyceae</taxon>
        <taxon>Pelagomonadales</taxon>
        <taxon>Pelagomonadaceae</taxon>
        <taxon>Aureococcus</taxon>
    </lineage>
</organism>
<dbReference type="GO" id="GO:0006633">
    <property type="term" value="P:fatty acid biosynthetic process"/>
    <property type="evidence" value="ECO:0007669"/>
    <property type="project" value="InterPro"/>
</dbReference>
<dbReference type="GO" id="GO:0004312">
    <property type="term" value="F:fatty acid synthase activity"/>
    <property type="evidence" value="ECO:0007669"/>
    <property type="project" value="TreeGrafter"/>
</dbReference>
<dbReference type="GO" id="GO:0004315">
    <property type="term" value="F:3-oxoacyl-[acyl-carrier-protein] synthase activity"/>
    <property type="evidence" value="ECO:0007669"/>
    <property type="project" value="InterPro"/>
</dbReference>
<dbReference type="SUPFAM" id="SSF53901">
    <property type="entry name" value="Thiolase-like"/>
    <property type="match status" value="1"/>
</dbReference>
<dbReference type="KEGG" id="aaf:AURANDRAFT_32771"/>
<dbReference type="Pfam" id="PF00109">
    <property type="entry name" value="ketoacyl-synt"/>
    <property type="match status" value="1"/>
</dbReference>
<dbReference type="InterPro" id="IPR014030">
    <property type="entry name" value="Ketoacyl_synth_N"/>
</dbReference>
<keyword evidence="6" id="KW-1185">Reference proteome</keyword>
<dbReference type="OrthoDB" id="329835at2759"/>
<feature type="domain" description="Beta-ketoacyl synthase-like N-terminal" evidence="4">
    <location>
        <begin position="4"/>
        <end position="74"/>
    </location>
</feature>
<dbReference type="PROSITE" id="PS00606">
    <property type="entry name" value="KS3_1"/>
    <property type="match status" value="1"/>
</dbReference>
<dbReference type="Gene3D" id="3.40.47.10">
    <property type="match status" value="1"/>
</dbReference>
<evidence type="ECO:0000313" key="6">
    <source>
        <dbReference type="Proteomes" id="UP000002729"/>
    </source>
</evidence>
<dbReference type="EMBL" id="GL833153">
    <property type="protein sequence ID" value="EGB04296.1"/>
    <property type="molecule type" value="Genomic_DNA"/>
</dbReference>
<evidence type="ECO:0000256" key="2">
    <source>
        <dbReference type="ARBA" id="ARBA00022553"/>
    </source>
</evidence>
<protein>
    <recommendedName>
        <fullName evidence="4">Beta-ketoacyl synthase-like N-terminal domain-containing protein</fullName>
    </recommendedName>
</protein>
<dbReference type="PANTHER" id="PTHR43775:SF37">
    <property type="entry name" value="SI:DKEY-61P9.11"/>
    <property type="match status" value="1"/>
</dbReference>
<accession>F0YKT7</accession>
<keyword evidence="2" id="KW-0597">Phosphoprotein</keyword>
<evidence type="ECO:0000256" key="1">
    <source>
        <dbReference type="ARBA" id="ARBA00022450"/>
    </source>
</evidence>
<feature type="non-terminal residue" evidence="5">
    <location>
        <position position="1"/>
    </location>
</feature>
<evidence type="ECO:0000259" key="4">
    <source>
        <dbReference type="Pfam" id="PF00109"/>
    </source>
</evidence>
<dbReference type="InParanoid" id="F0YKT7"/>
<dbReference type="AlphaFoldDB" id="F0YKT7"/>
<keyword evidence="1" id="KW-0596">Phosphopantetheine</keyword>
<sequence>LVNAHVGVYVGVSGGSFFTPSVASPKTTKVSVYAASGYAISILSGRLSFMLGLTGPNFPVDTACSSTLAALHCAA</sequence>
<dbReference type="InterPro" id="IPR018201">
    <property type="entry name" value="Ketoacyl_synth_AS"/>
</dbReference>
<evidence type="ECO:0000256" key="3">
    <source>
        <dbReference type="ARBA" id="ARBA00022679"/>
    </source>
</evidence>
<dbReference type="InterPro" id="IPR016039">
    <property type="entry name" value="Thiolase-like"/>
</dbReference>
<proteinExistence type="predicted"/>
<dbReference type="RefSeq" id="XP_009041006.1">
    <property type="nucleotide sequence ID" value="XM_009042758.1"/>
</dbReference>
<dbReference type="GeneID" id="20221202"/>
<dbReference type="PANTHER" id="PTHR43775">
    <property type="entry name" value="FATTY ACID SYNTHASE"/>
    <property type="match status" value="1"/>
</dbReference>
<name>F0YKT7_AURAN</name>
<gene>
    <name evidence="5" type="ORF">AURANDRAFT_32771</name>
</gene>
<keyword evidence="3" id="KW-0808">Transferase</keyword>
<dbReference type="Proteomes" id="UP000002729">
    <property type="component" value="Unassembled WGS sequence"/>
</dbReference>
<evidence type="ECO:0000313" key="5">
    <source>
        <dbReference type="EMBL" id="EGB04296.1"/>
    </source>
</evidence>
<reference evidence="5 6" key="1">
    <citation type="journal article" date="2011" name="Proc. Natl. Acad. Sci. U.S.A.">
        <title>Niche of harmful alga Aureococcus anophagefferens revealed through ecogenomics.</title>
        <authorList>
            <person name="Gobler C.J."/>
            <person name="Berry D.L."/>
            <person name="Dyhrman S.T."/>
            <person name="Wilhelm S.W."/>
            <person name="Salamov A."/>
            <person name="Lobanov A.V."/>
            <person name="Zhang Y."/>
            <person name="Collier J.L."/>
            <person name="Wurch L.L."/>
            <person name="Kustka A.B."/>
            <person name="Dill B.D."/>
            <person name="Shah M."/>
            <person name="VerBerkmoes N.C."/>
            <person name="Kuo A."/>
            <person name="Terry A."/>
            <person name="Pangilinan J."/>
            <person name="Lindquist E.A."/>
            <person name="Lucas S."/>
            <person name="Paulsen I.T."/>
            <person name="Hattenrath-Lehmann T.K."/>
            <person name="Talmage S.C."/>
            <person name="Walker E.A."/>
            <person name="Koch F."/>
            <person name="Burson A.M."/>
            <person name="Marcoval M.A."/>
            <person name="Tang Y.Z."/>
            <person name="Lecleir G.R."/>
            <person name="Coyne K.J."/>
            <person name="Berg G.M."/>
            <person name="Bertrand E.M."/>
            <person name="Saito M.A."/>
            <person name="Gladyshev V.N."/>
            <person name="Grigoriev I.V."/>
        </authorList>
    </citation>
    <scope>NUCLEOTIDE SEQUENCE [LARGE SCALE GENOMIC DNA]</scope>
    <source>
        <strain evidence="6">CCMP 1984</strain>
    </source>
</reference>